<sequence length="203" mass="22561">MRDEIKATKRKSSGRGKGRSGRKSDKADYDMYDWCRRLYWLASMREVDGGDAAIRCSPSTFAMTRSSTSSSRLLSPGLIVSSSTGINIKNDSRLEGLIKMADLVFRSFSPSSAAICTPADYNTRPLDTIYSNFIDALPVGEVLLRKWKAPYSFSTCSLWKTIGAYPKTAHCGRIHLLCASWKTPPCIFGPIEKQRVLLCKAID</sequence>
<evidence type="ECO:0000313" key="3">
    <source>
        <dbReference type="Proteomes" id="UP000823775"/>
    </source>
</evidence>
<name>A0ABS8V4M3_DATST</name>
<dbReference type="Proteomes" id="UP000823775">
    <property type="component" value="Unassembled WGS sequence"/>
</dbReference>
<keyword evidence="3" id="KW-1185">Reference proteome</keyword>
<proteinExistence type="predicted"/>
<reference evidence="2 3" key="1">
    <citation type="journal article" date="2021" name="BMC Genomics">
        <title>Datura genome reveals duplications of psychoactive alkaloid biosynthetic genes and high mutation rate following tissue culture.</title>
        <authorList>
            <person name="Rajewski A."/>
            <person name="Carter-House D."/>
            <person name="Stajich J."/>
            <person name="Litt A."/>
        </authorList>
    </citation>
    <scope>NUCLEOTIDE SEQUENCE [LARGE SCALE GENOMIC DNA]</scope>
    <source>
        <strain evidence="2">AR-01</strain>
    </source>
</reference>
<organism evidence="2 3">
    <name type="scientific">Datura stramonium</name>
    <name type="common">Jimsonweed</name>
    <name type="synonym">Common thornapple</name>
    <dbReference type="NCBI Taxonomy" id="4076"/>
    <lineage>
        <taxon>Eukaryota</taxon>
        <taxon>Viridiplantae</taxon>
        <taxon>Streptophyta</taxon>
        <taxon>Embryophyta</taxon>
        <taxon>Tracheophyta</taxon>
        <taxon>Spermatophyta</taxon>
        <taxon>Magnoliopsida</taxon>
        <taxon>eudicotyledons</taxon>
        <taxon>Gunneridae</taxon>
        <taxon>Pentapetalae</taxon>
        <taxon>asterids</taxon>
        <taxon>lamiids</taxon>
        <taxon>Solanales</taxon>
        <taxon>Solanaceae</taxon>
        <taxon>Solanoideae</taxon>
        <taxon>Datureae</taxon>
        <taxon>Datura</taxon>
    </lineage>
</organism>
<evidence type="ECO:0000313" key="2">
    <source>
        <dbReference type="EMBL" id="MCD9641198.1"/>
    </source>
</evidence>
<feature type="compositionally biased region" description="Basic residues" evidence="1">
    <location>
        <begin position="8"/>
        <end position="21"/>
    </location>
</feature>
<comment type="caution">
    <text evidence="2">The sequence shown here is derived from an EMBL/GenBank/DDBJ whole genome shotgun (WGS) entry which is preliminary data.</text>
</comment>
<feature type="region of interest" description="Disordered" evidence="1">
    <location>
        <begin position="1"/>
        <end position="26"/>
    </location>
</feature>
<accession>A0ABS8V4M3</accession>
<evidence type="ECO:0000256" key="1">
    <source>
        <dbReference type="SAM" id="MobiDB-lite"/>
    </source>
</evidence>
<gene>
    <name evidence="2" type="primary">AXS2_4</name>
    <name evidence="2" type="ORF">HAX54_027267</name>
</gene>
<protein>
    <submittedName>
        <fullName evidence="2">Bifunctional polymyxin resistance protein</fullName>
    </submittedName>
</protein>
<dbReference type="EMBL" id="JACEIK010003302">
    <property type="protein sequence ID" value="MCD9641198.1"/>
    <property type="molecule type" value="Genomic_DNA"/>
</dbReference>